<dbReference type="EMBL" id="SOHE01000013">
    <property type="protein sequence ID" value="TFD55314.1"/>
    <property type="molecule type" value="Genomic_DNA"/>
</dbReference>
<dbReference type="UniPathway" id="UPA00557">
    <property type="reaction ID" value="UER00614"/>
</dbReference>
<evidence type="ECO:0000256" key="7">
    <source>
        <dbReference type="ARBA" id="ARBA00019373"/>
    </source>
</evidence>
<evidence type="ECO:0000256" key="20">
    <source>
        <dbReference type="SAM" id="Phobius"/>
    </source>
</evidence>
<comment type="caution">
    <text evidence="21">The sequence shown here is derived from an EMBL/GenBank/DDBJ whole genome shotgun (WGS) entry which is preliminary data.</text>
</comment>
<comment type="pathway">
    <text evidence="4">Lipid metabolism.</text>
</comment>
<organism evidence="21 22">
    <name type="scientific">Cryobacterium frigoriphilum</name>
    <dbReference type="NCBI Taxonomy" id="1259150"/>
    <lineage>
        <taxon>Bacteria</taxon>
        <taxon>Bacillati</taxon>
        <taxon>Actinomycetota</taxon>
        <taxon>Actinomycetes</taxon>
        <taxon>Micrococcales</taxon>
        <taxon>Microbacteriaceae</taxon>
        <taxon>Cryobacterium</taxon>
    </lineage>
</organism>
<feature type="transmembrane region" description="Helical" evidence="20">
    <location>
        <begin position="151"/>
        <end position="168"/>
    </location>
</feature>
<evidence type="ECO:0000256" key="2">
    <source>
        <dbReference type="ARBA" id="ARBA00004651"/>
    </source>
</evidence>
<dbReference type="AlphaFoldDB" id="A0A4R9ABB0"/>
<keyword evidence="17" id="KW-1208">Phospholipid metabolism</keyword>
<evidence type="ECO:0000256" key="17">
    <source>
        <dbReference type="ARBA" id="ARBA00023264"/>
    </source>
</evidence>
<evidence type="ECO:0000256" key="12">
    <source>
        <dbReference type="ARBA" id="ARBA00022695"/>
    </source>
</evidence>
<evidence type="ECO:0000256" key="13">
    <source>
        <dbReference type="ARBA" id="ARBA00022989"/>
    </source>
</evidence>
<feature type="transmembrane region" description="Helical" evidence="20">
    <location>
        <begin position="100"/>
        <end position="119"/>
    </location>
</feature>
<dbReference type="GO" id="GO:0004605">
    <property type="term" value="F:phosphatidate cytidylyltransferase activity"/>
    <property type="evidence" value="ECO:0007669"/>
    <property type="project" value="UniProtKB-EC"/>
</dbReference>
<keyword evidence="22" id="KW-1185">Reference proteome</keyword>
<dbReference type="Proteomes" id="UP000297447">
    <property type="component" value="Unassembled WGS sequence"/>
</dbReference>
<protein>
    <recommendedName>
        <fullName evidence="7 18">Phosphatidate cytidylyltransferase</fullName>
        <ecNumber evidence="6 18">2.7.7.41</ecNumber>
    </recommendedName>
</protein>
<evidence type="ECO:0000256" key="8">
    <source>
        <dbReference type="ARBA" id="ARBA00022475"/>
    </source>
</evidence>
<proteinExistence type="inferred from homology"/>
<evidence type="ECO:0000256" key="1">
    <source>
        <dbReference type="ARBA" id="ARBA00001698"/>
    </source>
</evidence>
<dbReference type="EC" id="2.7.7.41" evidence="6 18"/>
<evidence type="ECO:0000256" key="11">
    <source>
        <dbReference type="ARBA" id="ARBA00022692"/>
    </source>
</evidence>
<evidence type="ECO:0000256" key="18">
    <source>
        <dbReference type="RuleBase" id="RU003938"/>
    </source>
</evidence>
<evidence type="ECO:0000256" key="5">
    <source>
        <dbReference type="ARBA" id="ARBA00010185"/>
    </source>
</evidence>
<keyword evidence="11 18" id="KW-0812">Transmembrane</keyword>
<feature type="compositionally biased region" description="Polar residues" evidence="19">
    <location>
        <begin position="1"/>
        <end position="10"/>
    </location>
</feature>
<accession>A0A4R9ABB0</accession>
<keyword evidence="12 18" id="KW-0548">Nucleotidyltransferase</keyword>
<dbReference type="OrthoDB" id="9799199at2"/>
<feature type="transmembrane region" description="Helical" evidence="20">
    <location>
        <begin position="189"/>
        <end position="207"/>
    </location>
</feature>
<evidence type="ECO:0000256" key="15">
    <source>
        <dbReference type="ARBA" id="ARBA00023136"/>
    </source>
</evidence>
<reference evidence="21 22" key="1">
    <citation type="submission" date="2019-03" db="EMBL/GenBank/DDBJ databases">
        <title>Genomics of glacier-inhabiting Cryobacterium strains.</title>
        <authorList>
            <person name="Liu Q."/>
            <person name="Xin Y.-H."/>
        </authorList>
    </citation>
    <scope>NUCLEOTIDE SEQUENCE [LARGE SCALE GENOMIC DNA]</scope>
    <source>
        <strain evidence="21 22">Hh14</strain>
    </source>
</reference>
<dbReference type="RefSeq" id="WP_134517997.1">
    <property type="nucleotide sequence ID" value="NZ_SOHE01000013.1"/>
</dbReference>
<feature type="transmembrane region" description="Helical" evidence="20">
    <location>
        <begin position="213"/>
        <end position="232"/>
    </location>
</feature>
<evidence type="ECO:0000313" key="21">
    <source>
        <dbReference type="EMBL" id="TFD55314.1"/>
    </source>
</evidence>
<evidence type="ECO:0000256" key="4">
    <source>
        <dbReference type="ARBA" id="ARBA00005189"/>
    </source>
</evidence>
<keyword evidence="13 20" id="KW-1133">Transmembrane helix</keyword>
<feature type="region of interest" description="Disordered" evidence="19">
    <location>
        <begin position="1"/>
        <end position="24"/>
    </location>
</feature>
<evidence type="ECO:0000256" key="19">
    <source>
        <dbReference type="SAM" id="MobiDB-lite"/>
    </source>
</evidence>
<dbReference type="PANTHER" id="PTHR46382:SF1">
    <property type="entry name" value="PHOSPHATIDATE CYTIDYLYLTRANSFERASE"/>
    <property type="match status" value="1"/>
</dbReference>
<evidence type="ECO:0000256" key="6">
    <source>
        <dbReference type="ARBA" id="ARBA00012487"/>
    </source>
</evidence>
<dbReference type="Pfam" id="PF01148">
    <property type="entry name" value="CTP_transf_1"/>
    <property type="match status" value="1"/>
</dbReference>
<feature type="transmembrane region" description="Helical" evidence="20">
    <location>
        <begin position="126"/>
        <end position="145"/>
    </location>
</feature>
<feature type="transmembrane region" description="Helical" evidence="20">
    <location>
        <begin position="253"/>
        <end position="271"/>
    </location>
</feature>
<dbReference type="PANTHER" id="PTHR46382">
    <property type="entry name" value="PHOSPHATIDATE CYTIDYLYLTRANSFERASE"/>
    <property type="match status" value="1"/>
</dbReference>
<dbReference type="GO" id="GO:0016024">
    <property type="term" value="P:CDP-diacylglycerol biosynthetic process"/>
    <property type="evidence" value="ECO:0007669"/>
    <property type="project" value="UniProtKB-UniPathway"/>
</dbReference>
<comment type="pathway">
    <text evidence="3 18">Phospholipid metabolism; CDP-diacylglycerol biosynthesis; CDP-diacylglycerol from sn-glycerol 3-phosphate: step 3/3.</text>
</comment>
<sequence>MPEPGSSQPDAPTPPPKRGHGVSRAEFRAQVNATRTDFERQVHASKADFERQVQATRAHLDATSERIEARTGRNLILAILIGLVLGLTMLFSLIFIKELFLIFALVVVGFTAFELAQALRHAGLNVPRIPVIISACAVVPAAFYWGATGQWLATLGGIALIGFWRLALLAWPEHRTSGRQLGRDIRAGILIQVYVVFLASFAVLLVGKDGGQWWTLAFLCLVIAADTGAYASGLSFGKHPMAPSISPKKTWEGFIGAGAVVLVAGVFLAIFMLQQPWWFGLIFGAVILLSATFGDLAESLIKRDLGIKDMSSWLPGHGGFLDRLDSILPSAGAAYTLYLIFA</sequence>
<keyword evidence="14" id="KW-0443">Lipid metabolism</keyword>
<comment type="catalytic activity">
    <reaction evidence="1 18">
        <text>a 1,2-diacyl-sn-glycero-3-phosphate + CTP + H(+) = a CDP-1,2-diacyl-sn-glycerol + diphosphate</text>
        <dbReference type="Rhea" id="RHEA:16229"/>
        <dbReference type="ChEBI" id="CHEBI:15378"/>
        <dbReference type="ChEBI" id="CHEBI:33019"/>
        <dbReference type="ChEBI" id="CHEBI:37563"/>
        <dbReference type="ChEBI" id="CHEBI:58332"/>
        <dbReference type="ChEBI" id="CHEBI:58608"/>
        <dbReference type="EC" id="2.7.7.41"/>
    </reaction>
</comment>
<evidence type="ECO:0000256" key="3">
    <source>
        <dbReference type="ARBA" id="ARBA00005119"/>
    </source>
</evidence>
<evidence type="ECO:0000256" key="10">
    <source>
        <dbReference type="ARBA" id="ARBA00022679"/>
    </source>
</evidence>
<evidence type="ECO:0000313" key="22">
    <source>
        <dbReference type="Proteomes" id="UP000297447"/>
    </source>
</evidence>
<keyword evidence="10 18" id="KW-0808">Transferase</keyword>
<dbReference type="GO" id="GO:0005886">
    <property type="term" value="C:plasma membrane"/>
    <property type="evidence" value="ECO:0007669"/>
    <property type="project" value="UniProtKB-SubCell"/>
</dbReference>
<gene>
    <name evidence="21" type="ORF">E3T55_02060</name>
</gene>
<dbReference type="PROSITE" id="PS01315">
    <property type="entry name" value="CDS"/>
    <property type="match status" value="1"/>
</dbReference>
<name>A0A4R9ABB0_9MICO</name>
<keyword evidence="9" id="KW-0444">Lipid biosynthesis</keyword>
<evidence type="ECO:0000256" key="14">
    <source>
        <dbReference type="ARBA" id="ARBA00023098"/>
    </source>
</evidence>
<evidence type="ECO:0000256" key="16">
    <source>
        <dbReference type="ARBA" id="ARBA00023209"/>
    </source>
</evidence>
<dbReference type="InterPro" id="IPR000374">
    <property type="entry name" value="PC_trans"/>
</dbReference>
<keyword evidence="16" id="KW-0594">Phospholipid biosynthesis</keyword>
<keyword evidence="8" id="KW-1003">Cell membrane</keyword>
<feature type="transmembrane region" description="Helical" evidence="20">
    <location>
        <begin position="277"/>
        <end position="297"/>
    </location>
</feature>
<feature type="transmembrane region" description="Helical" evidence="20">
    <location>
        <begin position="75"/>
        <end position="94"/>
    </location>
</feature>
<comment type="similarity">
    <text evidence="5 18">Belongs to the CDS family.</text>
</comment>
<keyword evidence="15 20" id="KW-0472">Membrane</keyword>
<evidence type="ECO:0000256" key="9">
    <source>
        <dbReference type="ARBA" id="ARBA00022516"/>
    </source>
</evidence>
<comment type="subcellular location">
    <subcellularLocation>
        <location evidence="2">Cell membrane</location>
        <topology evidence="2">Multi-pass membrane protein</topology>
    </subcellularLocation>
</comment>